<evidence type="ECO:0000313" key="4">
    <source>
        <dbReference type="Proteomes" id="UP000309231"/>
    </source>
</evidence>
<keyword evidence="1" id="KW-0812">Transmembrane</keyword>
<dbReference type="AlphaFoldDB" id="A0A8H2JIS1"/>
<evidence type="ECO:0000256" key="1">
    <source>
        <dbReference type="SAM" id="Phobius"/>
    </source>
</evidence>
<evidence type="ECO:0000313" key="3">
    <source>
        <dbReference type="EMBL" id="TLH55390.1"/>
    </source>
</evidence>
<dbReference type="RefSeq" id="WP_053855291.1">
    <property type="nucleotide sequence ID" value="NZ_ANBS01000024.1"/>
</dbReference>
<accession>A0A8H2JIS1</accession>
<dbReference type="EMBL" id="CP062008">
    <property type="protein sequence ID" value="QPG68864.1"/>
    <property type="molecule type" value="Genomic_DNA"/>
</dbReference>
<keyword evidence="1" id="KW-1133">Transmembrane helix</keyword>
<sequence>MTTMMQAQIDPTAPPPGIPPLVWLVIFLLIGPPALMSKAGSKLPGLLGAAGRWWQNRPTTASYHVSQAELARVVGDYTRLREDYDEIIEWKESMERELTTANRRFWAAVAYIRKLVDFGNRHAPDAEMPPPPELLRDIV</sequence>
<dbReference type="KEGG" id="mmuc:C1S78_026185"/>
<dbReference type="EMBL" id="POTL01000001">
    <property type="protein sequence ID" value="TLH55390.1"/>
    <property type="molecule type" value="Genomic_DNA"/>
</dbReference>
<dbReference type="GeneID" id="76728450"/>
<feature type="transmembrane region" description="Helical" evidence="1">
    <location>
        <begin position="20"/>
        <end position="36"/>
    </location>
</feature>
<evidence type="ECO:0000313" key="2">
    <source>
        <dbReference type="EMBL" id="QPG68864.1"/>
    </source>
</evidence>
<keyword evidence="4" id="KW-1185">Reference proteome</keyword>
<protein>
    <submittedName>
        <fullName evidence="3">Uncharacterized protein</fullName>
    </submittedName>
</protein>
<reference evidence="2 4" key="3">
    <citation type="journal article" date="2019" name="Sci. Rep.">
        <title>Insight into the biology of Mycobacterium mucogenicum and Mycobacterium neoaurum clade members.</title>
        <authorList>
            <person name="Behra P.R.K."/>
            <person name="Pettersson B.M.F."/>
            <person name="Ramesh M."/>
            <person name="Dasgupta S."/>
            <person name="Kirsebom L.A."/>
        </authorList>
    </citation>
    <scope>NUCLEOTIDE SEQUENCE [LARGE SCALE GENOMIC DNA]</scope>
    <source>
        <strain evidence="2 4">DSM 44124</strain>
    </source>
</reference>
<keyword evidence="1" id="KW-0472">Membrane</keyword>
<organism evidence="3">
    <name type="scientific">Mycolicibacterium mucogenicum DSM 44124</name>
    <dbReference type="NCBI Taxonomy" id="1226753"/>
    <lineage>
        <taxon>Bacteria</taxon>
        <taxon>Bacillati</taxon>
        <taxon>Actinomycetota</taxon>
        <taxon>Actinomycetes</taxon>
        <taxon>Mycobacteriales</taxon>
        <taxon>Mycobacteriaceae</taxon>
        <taxon>Mycolicibacterium</taxon>
    </lineage>
</organism>
<name>A0A8H2JIS1_MYCMU</name>
<reference evidence="3" key="1">
    <citation type="submission" date="2018-01" db="EMBL/GenBank/DDBJ databases">
        <title>Comparative genomics of Mycobacterium mucogenicum and Mycobacterium neoaurum clade members emphasizing tRNA and non-coding RNA.</title>
        <authorList>
            <person name="Behra P.R.K."/>
            <person name="Pettersson B.M.F."/>
            <person name="Das S."/>
            <person name="Dasgupta S."/>
            <person name="Kirsebom L.A."/>
        </authorList>
    </citation>
    <scope>NUCLEOTIDE SEQUENCE</scope>
    <source>
        <strain evidence="3">DSM 44124</strain>
    </source>
</reference>
<reference evidence="2 4" key="2">
    <citation type="journal article" date="2019" name="BMC Evol. Biol.">
        <title>Comparative genomics of Mycobacterium mucogenicum and Mycobacterium neoaurum clade members emphasizing tRNA and non-coding RNA.</title>
        <authorList>
            <person name="Behra P.R.K."/>
            <person name="Pettersson B.M.F."/>
            <person name="Das S."/>
            <person name="Dasgupta S."/>
            <person name="Kirsebom L.A."/>
        </authorList>
    </citation>
    <scope>NUCLEOTIDE SEQUENCE [LARGE SCALE GENOMIC DNA]</scope>
    <source>
        <strain evidence="2 4">DSM 44124</strain>
    </source>
</reference>
<gene>
    <name evidence="2" type="ORF">C1S78_026185</name>
    <name evidence="3" type="ORF">C1S78_26145</name>
</gene>
<proteinExistence type="predicted"/>
<dbReference type="Proteomes" id="UP000309231">
    <property type="component" value="Chromosome"/>
</dbReference>